<name>A0A411PG28_9GAMM</name>
<dbReference type="EMBL" id="CP036200">
    <property type="protein sequence ID" value="QBF82513.1"/>
    <property type="molecule type" value="Genomic_DNA"/>
</dbReference>
<dbReference type="FunFam" id="3.30.479.30:FF:000004">
    <property type="entry name" value="Putative membrane protease family, stomatin"/>
    <property type="match status" value="1"/>
</dbReference>
<dbReference type="InterPro" id="IPR032435">
    <property type="entry name" value="STML2-like_C"/>
</dbReference>
<dbReference type="GO" id="GO:0098552">
    <property type="term" value="C:side of membrane"/>
    <property type="evidence" value="ECO:0007669"/>
    <property type="project" value="UniProtKB-ARBA"/>
</dbReference>
<dbReference type="PANTHER" id="PTHR43327">
    <property type="entry name" value="STOMATIN-LIKE PROTEIN 2, MITOCHONDRIAL"/>
    <property type="match status" value="1"/>
</dbReference>
<dbReference type="RefSeq" id="WP_130598716.1">
    <property type="nucleotide sequence ID" value="NZ_CP036200.1"/>
</dbReference>
<dbReference type="SMART" id="SM00244">
    <property type="entry name" value="PHB"/>
    <property type="match status" value="1"/>
</dbReference>
<comment type="similarity">
    <text evidence="2">Belongs to the band 7/mec-2 family.</text>
</comment>
<evidence type="ECO:0000256" key="3">
    <source>
        <dbReference type="SAM" id="Phobius"/>
    </source>
</evidence>
<dbReference type="AlphaFoldDB" id="A0A411PG28"/>
<dbReference type="Pfam" id="PF01145">
    <property type="entry name" value="Band_7"/>
    <property type="match status" value="1"/>
</dbReference>
<feature type="transmembrane region" description="Helical" evidence="3">
    <location>
        <begin position="12"/>
        <end position="29"/>
    </location>
</feature>
<keyword evidence="3" id="KW-1133">Transmembrane helix</keyword>
<dbReference type="PRINTS" id="PR00721">
    <property type="entry name" value="STOMATIN"/>
</dbReference>
<dbReference type="SUPFAM" id="SSF117892">
    <property type="entry name" value="Band 7/SPFH domain"/>
    <property type="match status" value="1"/>
</dbReference>
<protein>
    <submittedName>
        <fullName evidence="5">Paraslipin</fullName>
    </submittedName>
</protein>
<dbReference type="GO" id="GO:0005886">
    <property type="term" value="C:plasma membrane"/>
    <property type="evidence" value="ECO:0007669"/>
    <property type="project" value="UniProtKB-ARBA"/>
</dbReference>
<gene>
    <name evidence="5" type="ORF">EXU30_07240</name>
</gene>
<organism evidence="5 6">
    <name type="scientific">Shewanella maritima</name>
    <dbReference type="NCBI Taxonomy" id="2520507"/>
    <lineage>
        <taxon>Bacteria</taxon>
        <taxon>Pseudomonadati</taxon>
        <taxon>Pseudomonadota</taxon>
        <taxon>Gammaproteobacteria</taxon>
        <taxon>Alteromonadales</taxon>
        <taxon>Shewanellaceae</taxon>
        <taxon>Shewanella</taxon>
    </lineage>
</organism>
<dbReference type="InterPro" id="IPR036013">
    <property type="entry name" value="Band_7/SPFH_dom_sf"/>
</dbReference>
<accession>A0A411PG28</accession>
<dbReference type="InterPro" id="IPR001972">
    <property type="entry name" value="Stomatin_HflK_fam"/>
</dbReference>
<sequence>MINLNASNTDMIVMVIWGIIFTIFVLKLFQSIRLVPTKSAYIVERLGKYSKTLDAGFHALVPFIDKVAYIHDLKEETIDVPPQECFSSDEVNVEVDGVIYISVTDPVKASYGITDYRYAAIQLAQTTTRSVIGTLDLDRTFEERDLISAKVVEVLDEAGAMWGIRVHRYEIKNITPPETVKNAMEMQVNAERERRALLAKSEGDKQSKINRSEGLMAETINLSEGEMQRRINEAEGKAEEILTLAKATSESIATLAKVISAEGGQSALRMQLGEQYMKQLDGLSKSDSRIVLPGNMVNFEYWLDSIGLKEDKVKS</sequence>
<evidence type="ECO:0000313" key="5">
    <source>
        <dbReference type="EMBL" id="QBF82513.1"/>
    </source>
</evidence>
<keyword evidence="3" id="KW-0812">Transmembrane</keyword>
<dbReference type="InterPro" id="IPR050710">
    <property type="entry name" value="Band7/mec-2_domain"/>
</dbReference>
<feature type="domain" description="Band 7" evidence="4">
    <location>
        <begin position="30"/>
        <end position="188"/>
    </location>
</feature>
<dbReference type="Pfam" id="PF16200">
    <property type="entry name" value="Band_7_C"/>
    <property type="match status" value="1"/>
</dbReference>
<dbReference type="InterPro" id="IPR001107">
    <property type="entry name" value="Band_7"/>
</dbReference>
<keyword evidence="3" id="KW-0472">Membrane</keyword>
<dbReference type="CDD" id="cd08829">
    <property type="entry name" value="SPFH_paraslipin"/>
    <property type="match status" value="1"/>
</dbReference>
<evidence type="ECO:0000256" key="1">
    <source>
        <dbReference type="ARBA" id="ARBA00004167"/>
    </source>
</evidence>
<proteinExistence type="inferred from homology"/>
<evidence type="ECO:0000256" key="2">
    <source>
        <dbReference type="ARBA" id="ARBA00008164"/>
    </source>
</evidence>
<dbReference type="OrthoDB" id="9809197at2"/>
<evidence type="ECO:0000313" key="6">
    <source>
        <dbReference type="Proteomes" id="UP000291106"/>
    </source>
</evidence>
<dbReference type="Proteomes" id="UP000291106">
    <property type="component" value="Chromosome"/>
</dbReference>
<dbReference type="PANTHER" id="PTHR43327:SF10">
    <property type="entry name" value="STOMATIN-LIKE PROTEIN 2, MITOCHONDRIAL"/>
    <property type="match status" value="1"/>
</dbReference>
<evidence type="ECO:0000259" key="4">
    <source>
        <dbReference type="SMART" id="SM00244"/>
    </source>
</evidence>
<reference evidence="5 6" key="1">
    <citation type="submission" date="2019-02" db="EMBL/GenBank/DDBJ databases">
        <title>Shewanella sp. D4-2 isolated from Dokdo Island.</title>
        <authorList>
            <person name="Baek K."/>
        </authorList>
    </citation>
    <scope>NUCLEOTIDE SEQUENCE [LARGE SCALE GENOMIC DNA]</scope>
    <source>
        <strain evidence="5 6">D4-2</strain>
    </source>
</reference>
<comment type="subcellular location">
    <subcellularLocation>
        <location evidence="1">Membrane</location>
        <topology evidence="1">Single-pass membrane protein</topology>
    </subcellularLocation>
</comment>
<dbReference type="Gene3D" id="3.30.479.30">
    <property type="entry name" value="Band 7 domain"/>
    <property type="match status" value="1"/>
</dbReference>
<dbReference type="KEGG" id="smai:EXU30_07240"/>
<keyword evidence="6" id="KW-1185">Reference proteome</keyword>